<keyword evidence="2" id="KW-1133">Transmembrane helix</keyword>
<evidence type="ECO:0000313" key="4">
    <source>
        <dbReference type="Proteomes" id="UP000887563"/>
    </source>
</evidence>
<protein>
    <submittedName>
        <fullName evidence="5">Uncharacterized protein</fullName>
    </submittedName>
</protein>
<dbReference type="Proteomes" id="UP000887563">
    <property type="component" value="Unplaced"/>
</dbReference>
<evidence type="ECO:0000256" key="1">
    <source>
        <dbReference type="SAM" id="MobiDB-lite"/>
    </source>
</evidence>
<keyword evidence="3" id="KW-0732">Signal</keyword>
<evidence type="ECO:0000256" key="3">
    <source>
        <dbReference type="SAM" id="SignalP"/>
    </source>
</evidence>
<feature type="region of interest" description="Disordered" evidence="1">
    <location>
        <begin position="222"/>
        <end position="286"/>
    </location>
</feature>
<sequence>MFNKQIFSLFVVLLVILVNFENVYNAAISQTNKGQQRREKLSNHQNDYKRYMKGNIQQKTWLGKLNWSGISIGVGIYLIITFILYLISRFFYRKRKKQEKELALLDKVIGSATEEDKKKKYEEGGKKRREEEERKKREAKRKRKGPTSLQMDSSSVFEGKEINTAIEMNKAEEMEERKFLLEWQIKAKEELMKSLKDYEDPLKTMRNEASQVGSMDSLVLSDSSLASTTQSFSSAAKEKGETKEETTTTTSQSNNQSDGTSVDERSYSSSSESESSEALSPENDKD</sequence>
<name>A0A914N1Z4_MELIC</name>
<feature type="compositionally biased region" description="Low complexity" evidence="1">
    <location>
        <begin position="247"/>
        <end position="260"/>
    </location>
</feature>
<feature type="compositionally biased region" description="Low complexity" evidence="1">
    <location>
        <begin position="267"/>
        <end position="286"/>
    </location>
</feature>
<proteinExistence type="predicted"/>
<organism evidence="4 5">
    <name type="scientific">Meloidogyne incognita</name>
    <name type="common">Southern root-knot nematode worm</name>
    <name type="synonym">Oxyuris incognita</name>
    <dbReference type="NCBI Taxonomy" id="6306"/>
    <lineage>
        <taxon>Eukaryota</taxon>
        <taxon>Metazoa</taxon>
        <taxon>Ecdysozoa</taxon>
        <taxon>Nematoda</taxon>
        <taxon>Chromadorea</taxon>
        <taxon>Rhabditida</taxon>
        <taxon>Tylenchina</taxon>
        <taxon>Tylenchomorpha</taxon>
        <taxon>Tylenchoidea</taxon>
        <taxon>Meloidogynidae</taxon>
        <taxon>Meloidogyninae</taxon>
        <taxon>Meloidogyne</taxon>
        <taxon>Meloidogyne incognita group</taxon>
    </lineage>
</organism>
<feature type="transmembrane region" description="Helical" evidence="2">
    <location>
        <begin position="67"/>
        <end position="87"/>
    </location>
</feature>
<keyword evidence="2" id="KW-0472">Membrane</keyword>
<feature type="compositionally biased region" description="Low complexity" evidence="1">
    <location>
        <begin position="222"/>
        <end position="235"/>
    </location>
</feature>
<feature type="compositionally biased region" description="Basic and acidic residues" evidence="1">
    <location>
        <begin position="236"/>
        <end position="246"/>
    </location>
</feature>
<dbReference type="AlphaFoldDB" id="A0A914N1Z4"/>
<dbReference type="WBParaSite" id="Minc3s02798g31609">
    <property type="protein sequence ID" value="Minc3s02798g31609"/>
    <property type="gene ID" value="Minc3s02798g31609"/>
</dbReference>
<feature type="compositionally biased region" description="Basic and acidic residues" evidence="1">
    <location>
        <begin position="116"/>
        <end position="136"/>
    </location>
</feature>
<reference evidence="5" key="1">
    <citation type="submission" date="2022-11" db="UniProtKB">
        <authorList>
            <consortium name="WormBaseParasite"/>
        </authorList>
    </citation>
    <scope>IDENTIFICATION</scope>
</reference>
<feature type="signal peptide" evidence="3">
    <location>
        <begin position="1"/>
        <end position="25"/>
    </location>
</feature>
<feature type="region of interest" description="Disordered" evidence="1">
    <location>
        <begin position="116"/>
        <end position="154"/>
    </location>
</feature>
<feature type="chain" id="PRO_5037206410" evidence="3">
    <location>
        <begin position="26"/>
        <end position="286"/>
    </location>
</feature>
<accession>A0A914N1Z4</accession>
<evidence type="ECO:0000256" key="2">
    <source>
        <dbReference type="SAM" id="Phobius"/>
    </source>
</evidence>
<evidence type="ECO:0000313" key="5">
    <source>
        <dbReference type="WBParaSite" id="Minc3s02798g31609"/>
    </source>
</evidence>
<keyword evidence="2" id="KW-0812">Transmembrane</keyword>
<keyword evidence="4" id="KW-1185">Reference proteome</keyword>